<evidence type="ECO:0000259" key="10">
    <source>
        <dbReference type="Pfam" id="PF01035"/>
    </source>
</evidence>
<keyword evidence="6 9" id="KW-0227">DNA damage</keyword>
<evidence type="ECO:0000256" key="8">
    <source>
        <dbReference type="ARBA" id="ARBA00049348"/>
    </source>
</evidence>
<comment type="subcellular location">
    <subcellularLocation>
        <location evidence="9">Cytoplasm</location>
    </subcellularLocation>
</comment>
<evidence type="ECO:0000256" key="5">
    <source>
        <dbReference type="ARBA" id="ARBA00022679"/>
    </source>
</evidence>
<accession>A0A069QH03</accession>
<dbReference type="FunFam" id="1.10.10.10:FF:000214">
    <property type="entry name" value="Methylated-DNA--protein-cysteine methyltransferase"/>
    <property type="match status" value="1"/>
</dbReference>
<dbReference type="Gene3D" id="1.10.10.10">
    <property type="entry name" value="Winged helix-like DNA-binding domain superfamily/Winged helix DNA-binding domain"/>
    <property type="match status" value="1"/>
</dbReference>
<dbReference type="PROSITE" id="PS00374">
    <property type="entry name" value="MGMT"/>
    <property type="match status" value="1"/>
</dbReference>
<dbReference type="PATRIC" id="fig|1122985.7.peg.2700"/>
<gene>
    <name evidence="11" type="ORF">HMPREF1991_02608</name>
</gene>
<dbReference type="AlphaFoldDB" id="A0A069QH03"/>
<evidence type="ECO:0000256" key="9">
    <source>
        <dbReference type="HAMAP-Rule" id="MF_00772"/>
    </source>
</evidence>
<dbReference type="InterPro" id="IPR023546">
    <property type="entry name" value="MGMT"/>
</dbReference>
<comment type="catalytic activity">
    <reaction evidence="8 9">
        <text>a 6-O-methyl-2'-deoxyguanosine in DNA + L-cysteinyl-[protein] = S-methyl-L-cysteinyl-[protein] + a 2'-deoxyguanosine in DNA</text>
        <dbReference type="Rhea" id="RHEA:24000"/>
        <dbReference type="Rhea" id="RHEA-COMP:10131"/>
        <dbReference type="Rhea" id="RHEA-COMP:10132"/>
        <dbReference type="Rhea" id="RHEA-COMP:11367"/>
        <dbReference type="Rhea" id="RHEA-COMP:11368"/>
        <dbReference type="ChEBI" id="CHEBI:29950"/>
        <dbReference type="ChEBI" id="CHEBI:82612"/>
        <dbReference type="ChEBI" id="CHEBI:85445"/>
        <dbReference type="ChEBI" id="CHEBI:85448"/>
        <dbReference type="EC" id="2.1.1.63"/>
    </reaction>
</comment>
<dbReference type="GO" id="GO:0003908">
    <property type="term" value="F:methylated-DNA-[protein]-cysteine S-methyltransferase activity"/>
    <property type="evidence" value="ECO:0007669"/>
    <property type="project" value="UniProtKB-UniRule"/>
</dbReference>
<keyword evidence="3 9" id="KW-0963">Cytoplasm</keyword>
<dbReference type="PANTHER" id="PTHR10815">
    <property type="entry name" value="METHYLATED-DNA--PROTEIN-CYSTEINE METHYLTRANSFERASE"/>
    <property type="match status" value="1"/>
</dbReference>
<dbReference type="EMBL" id="JNGW01000114">
    <property type="protein sequence ID" value="KDR51314.1"/>
    <property type="molecule type" value="Genomic_DNA"/>
</dbReference>
<comment type="miscellaneous">
    <text evidence="9">This enzyme catalyzes only one turnover and therefore is not strictly catalytic. According to one definition, an enzyme is a biocatalyst that acts repeatedly and over many reaction cycles.</text>
</comment>
<name>A0A069QH03_HOYLO</name>
<reference evidence="11 12" key="1">
    <citation type="submission" date="2013-08" db="EMBL/GenBank/DDBJ databases">
        <authorList>
            <person name="Weinstock G."/>
            <person name="Sodergren E."/>
            <person name="Wylie T."/>
            <person name="Fulton L."/>
            <person name="Fulton R."/>
            <person name="Fronick C."/>
            <person name="O'Laughlin M."/>
            <person name="Godfrey J."/>
            <person name="Miner T."/>
            <person name="Herter B."/>
            <person name="Appelbaum E."/>
            <person name="Cordes M."/>
            <person name="Lek S."/>
            <person name="Wollam A."/>
            <person name="Pepin K.H."/>
            <person name="Palsikar V.B."/>
            <person name="Mitreva M."/>
            <person name="Wilson R.K."/>
        </authorList>
    </citation>
    <scope>NUCLEOTIDE SEQUENCE [LARGE SCALE GENOMIC DNA]</scope>
    <source>
        <strain evidence="11 12">ATCC 15930</strain>
    </source>
</reference>
<feature type="domain" description="Methylated-DNA-[protein]-cysteine S-methyltransferase DNA binding" evidence="10">
    <location>
        <begin position="84"/>
        <end position="168"/>
    </location>
</feature>
<evidence type="ECO:0000256" key="7">
    <source>
        <dbReference type="ARBA" id="ARBA00023204"/>
    </source>
</evidence>
<keyword evidence="4 9" id="KW-0489">Methyltransferase</keyword>
<dbReference type="Gene3D" id="3.30.160.70">
    <property type="entry name" value="Methylated DNA-protein cysteine methyltransferase domain"/>
    <property type="match status" value="1"/>
</dbReference>
<comment type="caution">
    <text evidence="11">The sequence shown here is derived from an EMBL/GenBank/DDBJ whole genome shotgun (WGS) entry which is preliminary data.</text>
</comment>
<evidence type="ECO:0000256" key="2">
    <source>
        <dbReference type="ARBA" id="ARBA00008711"/>
    </source>
</evidence>
<evidence type="ECO:0000256" key="6">
    <source>
        <dbReference type="ARBA" id="ARBA00022763"/>
    </source>
</evidence>
<dbReference type="PANTHER" id="PTHR10815:SF5">
    <property type="entry name" value="METHYLATED-DNA--PROTEIN-CYSTEINE METHYLTRANSFERASE"/>
    <property type="match status" value="1"/>
</dbReference>
<dbReference type="InterPro" id="IPR036631">
    <property type="entry name" value="MGMT_N_sf"/>
</dbReference>
<sequence>MNSETQITFFLNLPSPLGTLHLESDGEALTCVLFEGEQAKHPQGVTLEEAPQLPVFVAARAWLSHYFEGHNPGTPPPVRPQGTPFQLSVWQRLLTIPYGSTTTYGALAAYLAAHNASGRMSAQAVGQAVGRNPISIIIPCHRVIGTDGTLTGYAGGLDKKTFLLNLERGVQPCAND</sequence>
<dbReference type="GO" id="GO:0006307">
    <property type="term" value="P:DNA alkylation repair"/>
    <property type="evidence" value="ECO:0007669"/>
    <property type="project" value="UniProtKB-UniRule"/>
</dbReference>
<feature type="active site" description="Nucleophile; methyl group acceptor" evidence="9">
    <location>
        <position position="140"/>
    </location>
</feature>
<evidence type="ECO:0000256" key="1">
    <source>
        <dbReference type="ARBA" id="ARBA00001286"/>
    </source>
</evidence>
<dbReference type="InterPro" id="IPR014048">
    <property type="entry name" value="MethylDNA_cys_MeTrfase_DNA-bd"/>
</dbReference>
<dbReference type="InterPro" id="IPR001497">
    <property type="entry name" value="MethylDNA_cys_MeTrfase_AS"/>
</dbReference>
<comment type="function">
    <text evidence="9">Involved in the cellular defense against the biological effects of O6-methylguanine (O6-MeG) and O4-methylthymine (O4-MeT) in DNA. Repairs the methylated nucleobase in DNA by stoichiometrically transferring the methyl group to a cysteine residue in the enzyme. This is a suicide reaction: the enzyme is irreversibly inactivated.</text>
</comment>
<keyword evidence="7 9" id="KW-0234">DNA repair</keyword>
<evidence type="ECO:0000256" key="4">
    <source>
        <dbReference type="ARBA" id="ARBA00022603"/>
    </source>
</evidence>
<evidence type="ECO:0000256" key="3">
    <source>
        <dbReference type="ARBA" id="ARBA00022490"/>
    </source>
</evidence>
<dbReference type="Pfam" id="PF01035">
    <property type="entry name" value="DNA_binding_1"/>
    <property type="match status" value="1"/>
</dbReference>
<dbReference type="HAMAP" id="MF_00772">
    <property type="entry name" value="OGT"/>
    <property type="match status" value="1"/>
</dbReference>
<evidence type="ECO:0000313" key="11">
    <source>
        <dbReference type="EMBL" id="KDR51314.1"/>
    </source>
</evidence>
<organism evidence="11 12">
    <name type="scientific">Hoylesella loescheii DSM 19665 = JCM 12249 = ATCC 15930</name>
    <dbReference type="NCBI Taxonomy" id="1122985"/>
    <lineage>
        <taxon>Bacteria</taxon>
        <taxon>Pseudomonadati</taxon>
        <taxon>Bacteroidota</taxon>
        <taxon>Bacteroidia</taxon>
        <taxon>Bacteroidales</taxon>
        <taxon>Prevotellaceae</taxon>
        <taxon>Hoylesella</taxon>
    </lineage>
</organism>
<dbReference type="RefSeq" id="WP_018966839.1">
    <property type="nucleotide sequence ID" value="NZ_KB899212.1"/>
</dbReference>
<protein>
    <recommendedName>
        <fullName evidence="9">Methylated-DNA--protein-cysteine methyltransferase</fullName>
        <ecNumber evidence="9">2.1.1.63</ecNumber>
    </recommendedName>
    <alternativeName>
        <fullName evidence="9">6-O-methylguanine-DNA methyltransferase</fullName>
        <shortName evidence="9">MGMT</shortName>
    </alternativeName>
    <alternativeName>
        <fullName evidence="9">O-6-methylguanine-DNA-alkyltransferase</fullName>
    </alternativeName>
</protein>
<dbReference type="SUPFAM" id="SSF53155">
    <property type="entry name" value="Methylated DNA-protein cysteine methyltransferase domain"/>
    <property type="match status" value="1"/>
</dbReference>
<dbReference type="InterPro" id="IPR036217">
    <property type="entry name" value="MethylDNA_cys_MeTrfase_DNAb"/>
</dbReference>
<dbReference type="CDD" id="cd06445">
    <property type="entry name" value="ATase"/>
    <property type="match status" value="1"/>
</dbReference>
<dbReference type="HOGENOM" id="CLU_000445_52_2_10"/>
<evidence type="ECO:0000313" key="12">
    <source>
        <dbReference type="Proteomes" id="UP000027442"/>
    </source>
</evidence>
<proteinExistence type="inferred from homology"/>
<dbReference type="NCBIfam" id="TIGR00589">
    <property type="entry name" value="ogt"/>
    <property type="match status" value="1"/>
</dbReference>
<dbReference type="EC" id="2.1.1.63" evidence="9"/>
<dbReference type="InterPro" id="IPR036388">
    <property type="entry name" value="WH-like_DNA-bd_sf"/>
</dbReference>
<dbReference type="GO" id="GO:0032259">
    <property type="term" value="P:methylation"/>
    <property type="evidence" value="ECO:0007669"/>
    <property type="project" value="UniProtKB-KW"/>
</dbReference>
<dbReference type="eggNOG" id="COG0350">
    <property type="taxonomic scope" value="Bacteria"/>
</dbReference>
<comment type="similarity">
    <text evidence="2 9">Belongs to the MGMT family.</text>
</comment>
<dbReference type="Proteomes" id="UP000027442">
    <property type="component" value="Unassembled WGS sequence"/>
</dbReference>
<comment type="catalytic activity">
    <reaction evidence="1 9">
        <text>a 4-O-methyl-thymidine in DNA + L-cysteinyl-[protein] = a thymidine in DNA + S-methyl-L-cysteinyl-[protein]</text>
        <dbReference type="Rhea" id="RHEA:53428"/>
        <dbReference type="Rhea" id="RHEA-COMP:10131"/>
        <dbReference type="Rhea" id="RHEA-COMP:10132"/>
        <dbReference type="Rhea" id="RHEA-COMP:13555"/>
        <dbReference type="Rhea" id="RHEA-COMP:13556"/>
        <dbReference type="ChEBI" id="CHEBI:29950"/>
        <dbReference type="ChEBI" id="CHEBI:82612"/>
        <dbReference type="ChEBI" id="CHEBI:137386"/>
        <dbReference type="ChEBI" id="CHEBI:137387"/>
        <dbReference type="EC" id="2.1.1.63"/>
    </reaction>
</comment>
<dbReference type="GO" id="GO:0005737">
    <property type="term" value="C:cytoplasm"/>
    <property type="evidence" value="ECO:0007669"/>
    <property type="project" value="UniProtKB-SubCell"/>
</dbReference>
<dbReference type="SUPFAM" id="SSF46767">
    <property type="entry name" value="Methylated DNA-protein cysteine methyltransferase, C-terminal domain"/>
    <property type="match status" value="1"/>
</dbReference>
<keyword evidence="5 9" id="KW-0808">Transferase</keyword>
<keyword evidence="12" id="KW-1185">Reference proteome</keyword>